<dbReference type="EMBL" id="FNIZ01000023">
    <property type="protein sequence ID" value="SDP58866.1"/>
    <property type="molecule type" value="Genomic_DNA"/>
</dbReference>
<evidence type="ECO:0000313" key="1">
    <source>
        <dbReference type="EMBL" id="SDP58866.1"/>
    </source>
</evidence>
<sequence>MIFDTLPNAHTQMYDSMIVRVNHDRGDTHGPKSLDYASRVE</sequence>
<evidence type="ECO:0000313" key="2">
    <source>
        <dbReference type="Proteomes" id="UP000198860"/>
    </source>
</evidence>
<proteinExistence type="predicted"/>
<reference evidence="2" key="1">
    <citation type="submission" date="2016-10" db="EMBL/GenBank/DDBJ databases">
        <authorList>
            <person name="Varghese N."/>
            <person name="Submissions S."/>
        </authorList>
    </citation>
    <scope>NUCLEOTIDE SEQUENCE [LARGE SCALE GENOMIC DNA]</scope>
    <source>
        <strain evidence="2">CGMCC 1.3703</strain>
    </source>
</reference>
<name>A0A1H0TZ72_HALAD</name>
<accession>A0A1H0TZ72</accession>
<keyword evidence="2" id="KW-1185">Reference proteome</keyword>
<dbReference type="AlphaFoldDB" id="A0A1H0TZ72"/>
<dbReference type="Proteomes" id="UP000198860">
    <property type="component" value="Unassembled WGS sequence"/>
</dbReference>
<protein>
    <submittedName>
        <fullName evidence="1">Uncharacterized protein</fullName>
    </submittedName>
</protein>
<gene>
    <name evidence="1" type="ORF">SAMN05421677_12339</name>
</gene>
<organism evidence="1 2">
    <name type="scientific">Halobacillus aidingensis</name>
    <dbReference type="NCBI Taxonomy" id="240303"/>
    <lineage>
        <taxon>Bacteria</taxon>
        <taxon>Bacillati</taxon>
        <taxon>Bacillota</taxon>
        <taxon>Bacilli</taxon>
        <taxon>Bacillales</taxon>
        <taxon>Bacillaceae</taxon>
        <taxon>Halobacillus</taxon>
    </lineage>
</organism>